<keyword evidence="1" id="KW-0812">Transmembrane</keyword>
<feature type="transmembrane region" description="Helical" evidence="1">
    <location>
        <begin position="65"/>
        <end position="87"/>
    </location>
</feature>
<organism evidence="3 4">
    <name type="scientific">Mangrovimicrobium sediminis</name>
    <dbReference type="NCBI Taxonomy" id="2562682"/>
    <lineage>
        <taxon>Bacteria</taxon>
        <taxon>Pseudomonadati</taxon>
        <taxon>Pseudomonadota</taxon>
        <taxon>Gammaproteobacteria</taxon>
        <taxon>Cellvibrionales</taxon>
        <taxon>Halieaceae</taxon>
        <taxon>Mangrovimicrobium</taxon>
    </lineage>
</organism>
<dbReference type="Pfam" id="PF00296">
    <property type="entry name" value="Bac_luciferase"/>
    <property type="match status" value="1"/>
</dbReference>
<evidence type="ECO:0000259" key="2">
    <source>
        <dbReference type="Pfam" id="PF00296"/>
    </source>
</evidence>
<proteinExistence type="predicted"/>
<dbReference type="AlphaFoldDB" id="A0A4Z0M8V7"/>
<dbReference type="PANTHER" id="PTHR43244">
    <property type="match status" value="1"/>
</dbReference>
<reference evidence="3 4" key="1">
    <citation type="submission" date="2019-04" db="EMBL/GenBank/DDBJ databases">
        <title>Taxonomy of novel Haliea sp. from mangrove soil of West Coast of India.</title>
        <authorList>
            <person name="Verma A."/>
            <person name="Kumar P."/>
            <person name="Krishnamurthi S."/>
        </authorList>
    </citation>
    <scope>NUCLEOTIDE SEQUENCE [LARGE SCALE GENOMIC DNA]</scope>
    <source>
        <strain evidence="3 4">SAOS-164</strain>
    </source>
</reference>
<dbReference type="InterPro" id="IPR036661">
    <property type="entry name" value="Luciferase-like_sf"/>
</dbReference>
<evidence type="ECO:0000256" key="1">
    <source>
        <dbReference type="SAM" id="Phobius"/>
    </source>
</evidence>
<dbReference type="NCBIfam" id="TIGR03619">
    <property type="entry name" value="F420_Rv2161c"/>
    <property type="match status" value="1"/>
</dbReference>
<accession>A0A4Z0M8V7</accession>
<dbReference type="InterPro" id="IPR050564">
    <property type="entry name" value="F420-G6PD/mer"/>
</dbReference>
<evidence type="ECO:0000313" key="4">
    <source>
        <dbReference type="Proteomes" id="UP000298050"/>
    </source>
</evidence>
<dbReference type="SUPFAM" id="SSF51679">
    <property type="entry name" value="Bacterial luciferase-like"/>
    <property type="match status" value="1"/>
</dbReference>
<keyword evidence="1" id="KW-0472">Membrane</keyword>
<dbReference type="OrthoDB" id="7054686at2"/>
<comment type="caution">
    <text evidence="3">The sequence shown here is derived from an EMBL/GenBank/DDBJ whole genome shotgun (WGS) entry which is preliminary data.</text>
</comment>
<dbReference type="RefSeq" id="WP_135440987.1">
    <property type="nucleotide sequence ID" value="NZ_SRLE01000002.1"/>
</dbReference>
<dbReference type="InterPro" id="IPR019921">
    <property type="entry name" value="Lucif-like_OxRdtase_Rv2161c"/>
</dbReference>
<keyword evidence="4" id="KW-1185">Reference proteome</keyword>
<name>A0A4Z0M8V7_9GAMM</name>
<protein>
    <submittedName>
        <fullName evidence="3">LLM class F420-dependent oxidoreductase</fullName>
    </submittedName>
</protein>
<gene>
    <name evidence="3" type="ORF">E4634_02325</name>
</gene>
<feature type="domain" description="Luciferase-like" evidence="2">
    <location>
        <begin position="14"/>
        <end position="232"/>
    </location>
</feature>
<dbReference type="PANTHER" id="PTHR43244:SF2">
    <property type="entry name" value="CONSERVED HYPOTHETICAL ALANINE AND PROLINE-RICH PROTEIN"/>
    <property type="match status" value="1"/>
</dbReference>
<dbReference type="EMBL" id="SRLE01000002">
    <property type="protein sequence ID" value="TGD75735.1"/>
    <property type="molecule type" value="Genomic_DNA"/>
</dbReference>
<dbReference type="InterPro" id="IPR011251">
    <property type="entry name" value="Luciferase-like_dom"/>
</dbReference>
<dbReference type="Proteomes" id="UP000298050">
    <property type="component" value="Unassembled WGS sequence"/>
</dbReference>
<dbReference type="GO" id="GO:0016705">
    <property type="term" value="F:oxidoreductase activity, acting on paired donors, with incorporation or reduction of molecular oxygen"/>
    <property type="evidence" value="ECO:0007669"/>
    <property type="project" value="InterPro"/>
</dbReference>
<keyword evidence="1" id="KW-1133">Transmembrane helix</keyword>
<dbReference type="Gene3D" id="3.20.20.30">
    <property type="entry name" value="Luciferase-like domain"/>
    <property type="match status" value="1"/>
</dbReference>
<sequence length="289" mass="31760">MKIGIIYPQNELQGEPTAVRDIGLAVEAQGFDHLLAYDHVLGATHDREPKLWGPYTENDPFHDPFVMFAYLAGITTTLEFVTGILILPQRQTVLVARQAADLDLLSNQRFRLGVGIGWNYVEYDAMGEDFHTRGKRVGEQVDLLRQLWGEPLVEFSGEFDRVDRAALLPKPRRQIPIYMGGFADVALERAARIADGFICADGAADAFEQAARLQTLLRDGGRDPESFGLHCNMLKAKGADAVAETVARWGEAGGTHACVNTMGQGFSTAAEHIDYIAEVAATLRKNGLM</sequence>
<evidence type="ECO:0000313" key="3">
    <source>
        <dbReference type="EMBL" id="TGD75735.1"/>
    </source>
</evidence>